<accession>A0ABV4CLB6</accession>
<organism evidence="2 3">
    <name type="scientific">Saccharopolyspora cebuensis</name>
    <dbReference type="NCBI Taxonomy" id="418759"/>
    <lineage>
        <taxon>Bacteria</taxon>
        <taxon>Bacillati</taxon>
        <taxon>Actinomycetota</taxon>
        <taxon>Actinomycetes</taxon>
        <taxon>Pseudonocardiales</taxon>
        <taxon>Pseudonocardiaceae</taxon>
        <taxon>Saccharopolyspora</taxon>
    </lineage>
</organism>
<gene>
    <name evidence="2" type="ORF">AB8O55_20995</name>
</gene>
<dbReference type="PANTHER" id="PTHR24305">
    <property type="entry name" value="CYTOCHROME P450"/>
    <property type="match status" value="1"/>
</dbReference>
<dbReference type="InterPro" id="IPR001128">
    <property type="entry name" value="Cyt_P450"/>
</dbReference>
<dbReference type="InterPro" id="IPR050121">
    <property type="entry name" value="Cytochrome_P450_monoxygenase"/>
</dbReference>
<keyword evidence="3" id="KW-1185">Reference proteome</keyword>
<evidence type="ECO:0000313" key="3">
    <source>
        <dbReference type="Proteomes" id="UP001564626"/>
    </source>
</evidence>
<dbReference type="Proteomes" id="UP001564626">
    <property type="component" value="Unassembled WGS sequence"/>
</dbReference>
<evidence type="ECO:0000256" key="1">
    <source>
        <dbReference type="ARBA" id="ARBA00010617"/>
    </source>
</evidence>
<dbReference type="Pfam" id="PF00067">
    <property type="entry name" value="p450"/>
    <property type="match status" value="1"/>
</dbReference>
<dbReference type="EMBL" id="JBGEHV010000044">
    <property type="protein sequence ID" value="MEY8041895.1"/>
    <property type="molecule type" value="Genomic_DNA"/>
</dbReference>
<dbReference type="Gene3D" id="1.10.630.10">
    <property type="entry name" value="Cytochrome P450"/>
    <property type="match status" value="1"/>
</dbReference>
<sequence>MTSAPPAQASAADTVRAATDVLVPILAQGVIARRPAAVRLAGRVGADRRTVRFLQRMRDRYGDGPLRLRVPGRSFYLLLAPRDVARVLAGSPDPFALDAVEKRAALRHFQPRGVLISPPEARPARRGFNEAVLDTGAPVHHLAGSLVGKIEQEARQAGAAAARRGAFGWDDFAPAWRRAMRRVLLGDGARDDTELTRLLEKLRRDANWAYAKPARTALRHRFDRRLAGHLDRAEPGSLAGLVAGTPAAPGTDPAGQVPHWLFASDPAGMATVRALALLASHDGIAARVRAELADRDLTAPQDLPLLRACVLESVRLWPTTAVVLRDSTSRTRWDGGALPEAATALIISSFFHRDERTVPQAHRFDPDAWLDGRARRSEALVPFSAGPGTCPARELVLYSASTFLAVLLRDQDFRLRPFGRLDPARPLPYGLNPFALRFTARARD</sequence>
<comment type="similarity">
    <text evidence="1">Belongs to the cytochrome P450 family.</text>
</comment>
<evidence type="ECO:0000313" key="2">
    <source>
        <dbReference type="EMBL" id="MEY8041895.1"/>
    </source>
</evidence>
<dbReference type="SUPFAM" id="SSF48264">
    <property type="entry name" value="Cytochrome P450"/>
    <property type="match status" value="1"/>
</dbReference>
<reference evidence="2 3" key="1">
    <citation type="submission" date="2024-08" db="EMBL/GenBank/DDBJ databases">
        <title>Genome mining of Saccharopolyspora cebuensis PGLac3 from Nigerian medicinal plant.</title>
        <authorList>
            <person name="Ezeobiora C.E."/>
            <person name="Igbokwe N.H."/>
            <person name="Amin D.H."/>
            <person name="Mendie U.E."/>
        </authorList>
    </citation>
    <scope>NUCLEOTIDE SEQUENCE [LARGE SCALE GENOMIC DNA]</scope>
    <source>
        <strain evidence="2 3">PGLac3</strain>
    </source>
</reference>
<protein>
    <submittedName>
        <fullName evidence="2">Cytochrome P450</fullName>
    </submittedName>
</protein>
<comment type="caution">
    <text evidence="2">The sequence shown here is derived from an EMBL/GenBank/DDBJ whole genome shotgun (WGS) entry which is preliminary data.</text>
</comment>
<name>A0ABV4CLB6_9PSEU</name>
<dbReference type="InterPro" id="IPR036396">
    <property type="entry name" value="Cyt_P450_sf"/>
</dbReference>
<proteinExistence type="inferred from homology"/>
<dbReference type="PANTHER" id="PTHR24305:SF166">
    <property type="entry name" value="CYTOCHROME P450 12A4, MITOCHONDRIAL-RELATED"/>
    <property type="match status" value="1"/>
</dbReference>
<dbReference type="RefSeq" id="WP_345360726.1">
    <property type="nucleotide sequence ID" value="NZ_BAABII010000005.1"/>
</dbReference>